<feature type="compositionally biased region" description="Low complexity" evidence="1">
    <location>
        <begin position="252"/>
        <end position="275"/>
    </location>
</feature>
<feature type="compositionally biased region" description="Basic and acidic residues" evidence="1">
    <location>
        <begin position="386"/>
        <end position="402"/>
    </location>
</feature>
<feature type="region of interest" description="Disordered" evidence="1">
    <location>
        <begin position="306"/>
        <end position="563"/>
    </location>
</feature>
<feature type="region of interest" description="Disordered" evidence="1">
    <location>
        <begin position="89"/>
        <end position="294"/>
    </location>
</feature>
<sequence>MMGTATLQPPKSGRSRFSKALPAPPSLPAFDFESIESVKPEPQAPLPPVPRKEPPAVQSEPRLPTLPPPKPLFEWEQDRGIAMATIAKPLDSPLPPLPFKPAGPPPMSIPRRPVAAPVVSPPPPAPASAPVPASAPIPVPALAPPERTPSPGGSFSSLLSAYSNHTTESTPRSSTNSTTNDIPSSKNPYTVVSPTLATESSHTRYRAYTPPASSDQNAQRHEANGSQTHEADRDELPPPPPLKDPQRGFQRPQTPASLQTQTAQPPTSTQSTSPLGNTSPQEQLWRRRSLKTDKNFAVPELKLVSSHGSTAASVQNPSQGGPEGSFPQPILPAQGQGETSTPATTTQPQPPRRANVGLPGRNIRPVVPSEESTFQGDVSMGQGVSRIKDKLGYRRQKSEKDANVNGPEAQVFHAATTLSPPASQPTVSPLSPPRVPTPEYGTNEAKSPPLGTIGSPVSPASSPEPPGELNPAVAGKAGGPPQGQVRHAKSTPSLAAGAGNPGLGVQAPMGLPTSSAPDRERGREQTQRPARTPSSGSDDMRPVSAATRSDAQSSSWDLKPISETGSIETLKPMFRRPPDAYMAFEELPLREPDPYQPDTTDNAGAARFPRNWYTPLPADAILDPRPLADKHYRCLTNHRYMTANRQRTNPIGCRTCGHKDRNAECYICSACHLNVCSGCSGLLRRFRGDLRQVLRQVKEKKAAEMAERQHLELEESATAAILEA</sequence>
<accession>A0ABQ0GS89</accession>
<feature type="compositionally biased region" description="Pro residues" evidence="1">
    <location>
        <begin position="119"/>
        <end position="148"/>
    </location>
</feature>
<feature type="compositionally biased region" description="Polar residues" evidence="1">
    <location>
        <begin position="546"/>
        <end position="556"/>
    </location>
</feature>
<proteinExistence type="predicted"/>
<feature type="region of interest" description="Disordered" evidence="1">
    <location>
        <begin position="1"/>
        <end position="73"/>
    </location>
</feature>
<organism evidence="2 3">
    <name type="scientific">Madurella fahalii</name>
    <dbReference type="NCBI Taxonomy" id="1157608"/>
    <lineage>
        <taxon>Eukaryota</taxon>
        <taxon>Fungi</taxon>
        <taxon>Dikarya</taxon>
        <taxon>Ascomycota</taxon>
        <taxon>Pezizomycotina</taxon>
        <taxon>Sordariomycetes</taxon>
        <taxon>Sordariomycetidae</taxon>
        <taxon>Sordariales</taxon>
        <taxon>Sordariales incertae sedis</taxon>
        <taxon>Madurella</taxon>
    </lineage>
</organism>
<comment type="caution">
    <text evidence="2">The sequence shown here is derived from an EMBL/GenBank/DDBJ whole genome shotgun (WGS) entry which is preliminary data.</text>
</comment>
<dbReference type="Proteomes" id="UP001628179">
    <property type="component" value="Unassembled WGS sequence"/>
</dbReference>
<feature type="compositionally biased region" description="Polar residues" evidence="1">
    <location>
        <begin position="527"/>
        <end position="537"/>
    </location>
</feature>
<evidence type="ECO:0000313" key="2">
    <source>
        <dbReference type="EMBL" id="GAB1320605.1"/>
    </source>
</evidence>
<dbReference type="GeneID" id="98181557"/>
<name>A0ABQ0GS89_9PEZI</name>
<feature type="compositionally biased region" description="Basic and acidic residues" evidence="1">
    <location>
        <begin position="517"/>
        <end position="526"/>
    </location>
</feature>
<protein>
    <submittedName>
        <fullName evidence="2">FYVE-type domain-containing protein</fullName>
    </submittedName>
</protein>
<evidence type="ECO:0000313" key="3">
    <source>
        <dbReference type="Proteomes" id="UP001628179"/>
    </source>
</evidence>
<feature type="compositionally biased region" description="Polar residues" evidence="1">
    <location>
        <begin position="416"/>
        <end position="429"/>
    </location>
</feature>
<dbReference type="EMBL" id="BAAFSV010000006">
    <property type="protein sequence ID" value="GAB1320605.1"/>
    <property type="molecule type" value="Genomic_DNA"/>
</dbReference>
<keyword evidence="3" id="KW-1185">Reference proteome</keyword>
<feature type="compositionally biased region" description="Basic and acidic residues" evidence="1">
    <location>
        <begin position="218"/>
        <end position="236"/>
    </location>
</feature>
<feature type="compositionally biased region" description="Polar residues" evidence="1">
    <location>
        <begin position="306"/>
        <end position="319"/>
    </location>
</feature>
<dbReference type="RefSeq" id="XP_070922335.1">
    <property type="nucleotide sequence ID" value="XM_071066234.1"/>
</dbReference>
<feature type="compositionally biased region" description="Pro residues" evidence="1">
    <location>
        <begin position="92"/>
        <end position="108"/>
    </location>
</feature>
<reference evidence="2 3" key="1">
    <citation type="submission" date="2024-09" db="EMBL/GenBank/DDBJ databases">
        <title>Itraconazole resistance in Madurella fahalii resulting from another homologue of gene encoding cytochrome P450 14-alpha sterol demethylase (CYP51).</title>
        <authorList>
            <person name="Yoshioka I."/>
            <person name="Fahal A.H."/>
            <person name="Kaneko S."/>
            <person name="Yaguchi T."/>
        </authorList>
    </citation>
    <scope>NUCLEOTIDE SEQUENCE [LARGE SCALE GENOMIC DNA]</scope>
    <source>
        <strain evidence="2 3">IFM 68171</strain>
    </source>
</reference>
<gene>
    <name evidence="2" type="ORF">MFIFM68171_10815</name>
</gene>
<feature type="compositionally biased region" description="Low complexity" evidence="1">
    <location>
        <begin position="149"/>
        <end position="179"/>
    </location>
</feature>
<evidence type="ECO:0000256" key="1">
    <source>
        <dbReference type="SAM" id="MobiDB-lite"/>
    </source>
</evidence>
<feature type="compositionally biased region" description="Polar residues" evidence="1">
    <location>
        <begin position="180"/>
        <end position="200"/>
    </location>
</feature>